<reference evidence="9 10" key="1">
    <citation type="journal article" date="2024" name="J. Plant Pathol.">
        <title>Sequence and assembly of the genome of Seiridium unicorne, isolate CBS 538.82, causal agent of cypress canker disease.</title>
        <authorList>
            <person name="Scali E."/>
            <person name="Rocca G.D."/>
            <person name="Danti R."/>
            <person name="Garbelotto M."/>
            <person name="Barberini S."/>
            <person name="Baroncelli R."/>
            <person name="Emiliani G."/>
        </authorList>
    </citation>
    <scope>NUCLEOTIDE SEQUENCE [LARGE SCALE GENOMIC DNA]</scope>
    <source>
        <strain evidence="9 10">BM-138-508</strain>
    </source>
</reference>
<dbReference type="InterPro" id="IPR036259">
    <property type="entry name" value="MFS_trans_sf"/>
</dbReference>
<keyword evidence="3 6" id="KW-0812">Transmembrane</keyword>
<evidence type="ECO:0000313" key="9">
    <source>
        <dbReference type="EMBL" id="KAK9419268.1"/>
    </source>
</evidence>
<keyword evidence="10" id="KW-1185">Reference proteome</keyword>
<name>A0ABR2UX60_9PEZI</name>
<dbReference type="SUPFAM" id="SSF103473">
    <property type="entry name" value="MFS general substrate transporter"/>
    <property type="match status" value="1"/>
</dbReference>
<evidence type="ECO:0000256" key="5">
    <source>
        <dbReference type="ARBA" id="ARBA00023136"/>
    </source>
</evidence>
<dbReference type="EMBL" id="JARVKF010000330">
    <property type="protein sequence ID" value="KAK9419268.1"/>
    <property type="molecule type" value="Genomic_DNA"/>
</dbReference>
<evidence type="ECO:0000256" key="2">
    <source>
        <dbReference type="ARBA" id="ARBA00022448"/>
    </source>
</evidence>
<protein>
    <submittedName>
        <fullName evidence="9">Major facilitator superfamily (MFS) profile domain-containing protein</fullName>
    </submittedName>
</protein>
<dbReference type="InterPro" id="IPR011701">
    <property type="entry name" value="MFS"/>
</dbReference>
<dbReference type="Gene3D" id="1.20.1250.20">
    <property type="entry name" value="MFS general substrate transporter like domains"/>
    <property type="match status" value="1"/>
</dbReference>
<dbReference type="PANTHER" id="PTHR43791:SF92">
    <property type="entry name" value="AGL026WP"/>
    <property type="match status" value="1"/>
</dbReference>
<keyword evidence="2" id="KW-0813">Transport</keyword>
<feature type="transmembrane region" description="Helical" evidence="6">
    <location>
        <begin position="326"/>
        <end position="346"/>
    </location>
</feature>
<dbReference type="InterPro" id="IPR020846">
    <property type="entry name" value="MFS_dom"/>
</dbReference>
<dbReference type="PANTHER" id="PTHR43791">
    <property type="entry name" value="PERMEASE-RELATED"/>
    <property type="match status" value="1"/>
</dbReference>
<feature type="transmembrane region" description="Helical" evidence="6">
    <location>
        <begin position="446"/>
        <end position="467"/>
    </location>
</feature>
<evidence type="ECO:0000256" key="3">
    <source>
        <dbReference type="ARBA" id="ARBA00022692"/>
    </source>
</evidence>
<keyword evidence="4 6" id="KW-1133">Transmembrane helix</keyword>
<feature type="transmembrane region" description="Helical" evidence="6">
    <location>
        <begin position="254"/>
        <end position="277"/>
    </location>
</feature>
<keyword evidence="7" id="KW-0732">Signal</keyword>
<feature type="transmembrane region" description="Helical" evidence="6">
    <location>
        <begin position="223"/>
        <end position="242"/>
    </location>
</feature>
<comment type="subcellular location">
    <subcellularLocation>
        <location evidence="1">Membrane</location>
        <topology evidence="1">Multi-pass membrane protein</topology>
    </subcellularLocation>
</comment>
<feature type="transmembrane region" description="Helical" evidence="6">
    <location>
        <begin position="413"/>
        <end position="434"/>
    </location>
</feature>
<feature type="chain" id="PRO_5046381463" evidence="7">
    <location>
        <begin position="30"/>
        <end position="513"/>
    </location>
</feature>
<sequence length="513" mass="56161">MCSKHKSQPIAHCFLQTLLFRNLLESSSAVPDIASVTMTSQSEAQTLQAEDVQPTSLDHEAETGARDVLPSLLPSDPDAYKALEKKLVRRIDWRLMPVLVVMIVLNYLDRQALPNARVQGIEEDLGLEGDDYNVAISVLFAGYIALQIPSNMLLTRVRPSIYLPVCMALWGAVSACTAAVKDFRGLVVCRFFLGFLEAPFFPGALFLLSSWYTPKELATRTAVLYTGSLLSGGFGGLVGAGVQYGLDGVHGLYAWQWLFILEGSVTVFLSLLSIFLLPDFPTTTRWLSDQERAIATHRLNKHSGSQDEERGPILHGVKLAVADYKVWLLATIVITKTTAAAVTSFIPTLVATFKFSSVQSLLMVAPPYVFAAIAAMAISISSDSIDNDVGAEIFLLVLDARRSVLPRPLEKRAAAFAFTNMVGNFAQIYSPYMYNSTTGPRYLPAMTANTVFVFASICCATVLRFCLVRENRKLDALETDANVENDDPKACDEIVQKGPGGLLVFNPGFRYAL</sequence>
<evidence type="ECO:0000259" key="8">
    <source>
        <dbReference type="PROSITE" id="PS50850"/>
    </source>
</evidence>
<feature type="transmembrane region" description="Helical" evidence="6">
    <location>
        <begin position="161"/>
        <end position="180"/>
    </location>
</feature>
<comment type="caution">
    <text evidence="9">The sequence shown here is derived from an EMBL/GenBank/DDBJ whole genome shotgun (WGS) entry which is preliminary data.</text>
</comment>
<feature type="signal peptide" evidence="7">
    <location>
        <begin position="1"/>
        <end position="29"/>
    </location>
</feature>
<proteinExistence type="predicted"/>
<organism evidence="9 10">
    <name type="scientific">Seiridium unicorne</name>
    <dbReference type="NCBI Taxonomy" id="138068"/>
    <lineage>
        <taxon>Eukaryota</taxon>
        <taxon>Fungi</taxon>
        <taxon>Dikarya</taxon>
        <taxon>Ascomycota</taxon>
        <taxon>Pezizomycotina</taxon>
        <taxon>Sordariomycetes</taxon>
        <taxon>Xylariomycetidae</taxon>
        <taxon>Amphisphaeriales</taxon>
        <taxon>Sporocadaceae</taxon>
        <taxon>Seiridium</taxon>
    </lineage>
</organism>
<evidence type="ECO:0000256" key="1">
    <source>
        <dbReference type="ARBA" id="ARBA00004141"/>
    </source>
</evidence>
<feature type="domain" description="Major facilitator superfamily (MFS) profile" evidence="8">
    <location>
        <begin position="95"/>
        <end position="513"/>
    </location>
</feature>
<evidence type="ECO:0000256" key="4">
    <source>
        <dbReference type="ARBA" id="ARBA00022989"/>
    </source>
</evidence>
<feature type="transmembrane region" description="Helical" evidence="6">
    <location>
        <begin position="358"/>
        <end position="378"/>
    </location>
</feature>
<evidence type="ECO:0000313" key="10">
    <source>
        <dbReference type="Proteomes" id="UP001408356"/>
    </source>
</evidence>
<accession>A0ABR2UX60</accession>
<dbReference type="Proteomes" id="UP001408356">
    <property type="component" value="Unassembled WGS sequence"/>
</dbReference>
<dbReference type="Pfam" id="PF07690">
    <property type="entry name" value="MFS_1"/>
    <property type="match status" value="1"/>
</dbReference>
<feature type="transmembrane region" description="Helical" evidence="6">
    <location>
        <begin position="134"/>
        <end position="154"/>
    </location>
</feature>
<evidence type="ECO:0000256" key="6">
    <source>
        <dbReference type="SAM" id="Phobius"/>
    </source>
</evidence>
<feature type="transmembrane region" description="Helical" evidence="6">
    <location>
        <begin position="91"/>
        <end position="108"/>
    </location>
</feature>
<evidence type="ECO:0000256" key="7">
    <source>
        <dbReference type="SAM" id="SignalP"/>
    </source>
</evidence>
<dbReference type="PROSITE" id="PS50850">
    <property type="entry name" value="MFS"/>
    <property type="match status" value="1"/>
</dbReference>
<keyword evidence="5 6" id="KW-0472">Membrane</keyword>
<feature type="transmembrane region" description="Helical" evidence="6">
    <location>
        <begin position="192"/>
        <end position="211"/>
    </location>
</feature>
<gene>
    <name evidence="9" type="ORF">SUNI508_01245</name>
</gene>